<feature type="compositionally biased region" description="Basic and acidic residues" evidence="5">
    <location>
        <begin position="1"/>
        <end position="13"/>
    </location>
</feature>
<dbReference type="CDD" id="cd04657">
    <property type="entry name" value="Piwi_ago-like"/>
    <property type="match status" value="1"/>
</dbReference>
<evidence type="ECO:0000256" key="5">
    <source>
        <dbReference type="SAM" id="MobiDB-lite"/>
    </source>
</evidence>
<dbReference type="Gene3D" id="3.40.50.2300">
    <property type="match status" value="1"/>
</dbReference>
<dbReference type="InterPro" id="IPR036085">
    <property type="entry name" value="PAZ_dom_sf"/>
</dbReference>
<dbReference type="PROSITE" id="PS50822">
    <property type="entry name" value="PIWI"/>
    <property type="match status" value="1"/>
</dbReference>
<dbReference type="Pfam" id="PF16488">
    <property type="entry name" value="ArgoL2"/>
    <property type="match status" value="1"/>
</dbReference>
<sequence length="1010" mass="113423">MERRSNGYGRGREGGGGGRGGNGGGYARGNGRGGGGRGRGFGHQQQQHHYQHQQQGREYSQRWTSGSSGGVHQQYGHNQRQHQNQQQQSGSCRWRSADPMTQVETVRSPIGSSAAGEGGGHGRGRSGNPAATPAPVIQYHTPSSSSSCSPGNSDKLIPVKEPDSGKILPVKRPDKGGRNAIRTASLLVNHFPVNYSPESIIRHYDVDIKPEMPPENGRPVKINKDDLSMIRNQLSSDYSMEIPLSMTAYDGKKNIFSAVELPTESSFKVEVSKSEGTMVRSYIITLKLVNELRLSKLSDYLSGSIPSIPRDILQGMDLVLKENPTRNMISVGRNFYPTEHDTRNDLGRGIAAFRGFQHSLKPTCQGLALCLDYSVLAFRKRMPVIDFLNEHIRGFDINDFLKFRREVEKVLRGLKVYVTHRRIKQKYTISGLTKDITRDCEFDVQDPDGRKPPEKIRLVDYFRDRYNKDIEYKGIPCLDLGKKRYVPMELCELAEGQRYQKEHLDRNAAIMLKNISLPSPRDRANMICNMVRSEIGPCGSDTTRNFGFEVNMNMTSVTGRIIKPPELKLGSRNGEMTITVDNEKCQWNLVGKSVVEGKPIRRWAILDFSSNSDPRFKLYPGQFVPKFINRCKSLGIEMEEPLFYKPTSMNNFSNLNSLRKLLESTYEQACKMKNGDLQVLLFVMSEEHRGYNYLKWISETKIGVMTQCCLSSPANKANDQYLANLGIKINAKLGGSNVELSESLPLLEGAGHTMFLGADVNHPGSRTPTIPSIAAVVGSMKWPAANRYAARIGPQDNRCEKILHFGDMCWELVETYEQQNKVKPGKIIVFRDGVSEGQFDMVLNEELQDLKRVFRTRGGYCPSITLIVAQKRHQTRLFPRSRQDGSSTGNVSPGTVVDTTIVDPFGYDFYLCSHHGGLGTSKPTHYRVLWDDHKFTSDQLQKLIYDRCFTMARCTKPVSLVPPVYYADLAAYRGRLYHEAAMMEGQSPTAAASMGVFKLHPRLENEMFFI</sequence>
<dbReference type="CDD" id="cd02846">
    <property type="entry name" value="PAZ_argonaute_like"/>
    <property type="match status" value="1"/>
</dbReference>
<dbReference type="InterPro" id="IPR036397">
    <property type="entry name" value="RNaseH_sf"/>
</dbReference>
<dbReference type="InterPro" id="IPR003100">
    <property type="entry name" value="PAZ_dom"/>
</dbReference>
<dbReference type="SUPFAM" id="SSF53098">
    <property type="entry name" value="Ribonuclease H-like"/>
    <property type="match status" value="1"/>
</dbReference>
<organism evidence="8 9">
    <name type="scientific">Ziziphus jujuba</name>
    <name type="common">Chinese jujube</name>
    <name type="synonym">Ziziphus sativa</name>
    <dbReference type="NCBI Taxonomy" id="326968"/>
    <lineage>
        <taxon>Eukaryota</taxon>
        <taxon>Viridiplantae</taxon>
        <taxon>Streptophyta</taxon>
        <taxon>Embryophyta</taxon>
        <taxon>Tracheophyta</taxon>
        <taxon>Spermatophyta</taxon>
        <taxon>Magnoliopsida</taxon>
        <taxon>eudicotyledons</taxon>
        <taxon>Gunneridae</taxon>
        <taxon>Pentapetalae</taxon>
        <taxon>rosids</taxon>
        <taxon>fabids</taxon>
        <taxon>Rosales</taxon>
        <taxon>Rhamnaceae</taxon>
        <taxon>Paliureae</taxon>
        <taxon>Ziziphus</taxon>
    </lineage>
</organism>
<dbReference type="GeneID" id="107416305"/>
<evidence type="ECO:0000313" key="8">
    <source>
        <dbReference type="Proteomes" id="UP001652623"/>
    </source>
</evidence>
<dbReference type="PROSITE" id="PS50821">
    <property type="entry name" value="PAZ"/>
    <property type="match status" value="1"/>
</dbReference>
<keyword evidence="8" id="KW-1185">Reference proteome</keyword>
<evidence type="ECO:0000259" key="6">
    <source>
        <dbReference type="PROSITE" id="PS50821"/>
    </source>
</evidence>
<name>A0ABM3IHH5_ZIZJJ</name>
<keyword evidence="2" id="KW-0678">Repressor</keyword>
<proteinExistence type="inferred from homology"/>
<dbReference type="Pfam" id="PF02171">
    <property type="entry name" value="Piwi"/>
    <property type="match status" value="1"/>
</dbReference>
<feature type="compositionally biased region" description="Low complexity" evidence="5">
    <location>
        <begin position="42"/>
        <end position="57"/>
    </location>
</feature>
<evidence type="ECO:0000259" key="7">
    <source>
        <dbReference type="PROSITE" id="PS50822"/>
    </source>
</evidence>
<feature type="domain" description="Piwi" evidence="7">
    <location>
        <begin position="679"/>
        <end position="979"/>
    </location>
</feature>
<evidence type="ECO:0000313" key="9">
    <source>
        <dbReference type="RefSeq" id="XP_048328602.2"/>
    </source>
</evidence>
<dbReference type="Pfam" id="PF16486">
    <property type="entry name" value="ArgoN"/>
    <property type="match status" value="1"/>
</dbReference>
<feature type="compositionally biased region" description="Gly residues" evidence="5">
    <location>
        <begin position="14"/>
        <end position="41"/>
    </location>
</feature>
<dbReference type="Pfam" id="PF08699">
    <property type="entry name" value="ArgoL1"/>
    <property type="match status" value="1"/>
</dbReference>
<dbReference type="SUPFAM" id="SSF101690">
    <property type="entry name" value="PAZ domain"/>
    <property type="match status" value="1"/>
</dbReference>
<dbReference type="PANTHER" id="PTHR22891">
    <property type="entry name" value="EUKARYOTIC TRANSLATION INITIATION FACTOR 2C"/>
    <property type="match status" value="1"/>
</dbReference>
<dbReference type="SMART" id="SM00950">
    <property type="entry name" value="Piwi"/>
    <property type="match status" value="1"/>
</dbReference>
<dbReference type="InterPro" id="IPR012337">
    <property type="entry name" value="RNaseH-like_sf"/>
</dbReference>
<feature type="compositionally biased region" description="Low complexity" evidence="5">
    <location>
        <begin position="72"/>
        <end position="88"/>
    </location>
</feature>
<dbReference type="Gene3D" id="2.170.260.10">
    <property type="entry name" value="paz domain"/>
    <property type="match status" value="1"/>
</dbReference>
<dbReference type="InterPro" id="IPR032472">
    <property type="entry name" value="ArgoL2"/>
</dbReference>
<dbReference type="Proteomes" id="UP001652623">
    <property type="component" value="Chromosome 4"/>
</dbReference>
<dbReference type="SMART" id="SM00949">
    <property type="entry name" value="PAZ"/>
    <property type="match status" value="1"/>
</dbReference>
<dbReference type="InterPro" id="IPR003165">
    <property type="entry name" value="Piwi"/>
</dbReference>
<protein>
    <submittedName>
        <fullName evidence="9">Protein argonaute 2 isoform X1</fullName>
    </submittedName>
</protein>
<dbReference type="InterPro" id="IPR032474">
    <property type="entry name" value="Argonaute_N"/>
</dbReference>
<reference evidence="9" key="1">
    <citation type="submission" date="2025-08" db="UniProtKB">
        <authorList>
            <consortium name="RefSeq"/>
        </authorList>
    </citation>
    <scope>IDENTIFICATION</scope>
    <source>
        <tissue evidence="9">Seedling</tissue>
    </source>
</reference>
<evidence type="ECO:0000256" key="3">
    <source>
        <dbReference type="ARBA" id="ARBA00023158"/>
    </source>
</evidence>
<dbReference type="InterPro" id="IPR014811">
    <property type="entry name" value="ArgoL1"/>
</dbReference>
<keyword evidence="3" id="KW-0943">RNA-mediated gene silencing</keyword>
<evidence type="ECO:0000256" key="1">
    <source>
        <dbReference type="ARBA" id="ARBA00008201"/>
    </source>
</evidence>
<feature type="region of interest" description="Disordered" evidence="5">
    <location>
        <begin position="1"/>
        <end position="176"/>
    </location>
</feature>
<dbReference type="InterPro" id="IPR045246">
    <property type="entry name" value="Piwi_ago-like"/>
</dbReference>
<evidence type="ECO:0000256" key="2">
    <source>
        <dbReference type="ARBA" id="ARBA00022491"/>
    </source>
</evidence>
<keyword evidence="4" id="KW-0687">Ribonucleoprotein</keyword>
<dbReference type="RefSeq" id="XP_048328602.2">
    <property type="nucleotide sequence ID" value="XM_048472645.2"/>
</dbReference>
<accession>A0ABM3IHH5</accession>
<gene>
    <name evidence="9" type="primary">LOC107416305</name>
</gene>
<comment type="similarity">
    <text evidence="1">Belongs to the argonaute family. Ago subfamily.</text>
</comment>
<feature type="domain" description="PAZ" evidence="6">
    <location>
        <begin position="383"/>
        <end position="495"/>
    </location>
</feature>
<dbReference type="Gene3D" id="3.30.420.10">
    <property type="entry name" value="Ribonuclease H-like superfamily/Ribonuclease H"/>
    <property type="match status" value="1"/>
</dbReference>
<evidence type="ECO:0000256" key="4">
    <source>
        <dbReference type="ARBA" id="ARBA00023274"/>
    </source>
</evidence>
<dbReference type="Pfam" id="PF02170">
    <property type="entry name" value="PAZ"/>
    <property type="match status" value="1"/>
</dbReference>
<dbReference type="SMART" id="SM01163">
    <property type="entry name" value="DUF1785"/>
    <property type="match status" value="1"/>
</dbReference>